<gene>
    <name evidence="3" type="ORF">V8201_16310</name>
</gene>
<dbReference type="Pfam" id="PF08279">
    <property type="entry name" value="HTH_11"/>
    <property type="match status" value="1"/>
</dbReference>
<name>A0ABU8H6U6_9SPHN</name>
<dbReference type="Pfam" id="PF13280">
    <property type="entry name" value="WYL"/>
    <property type="match status" value="1"/>
</dbReference>
<dbReference type="EMBL" id="JBBBDM010000012">
    <property type="protein sequence ID" value="MEI5688658.1"/>
    <property type="molecule type" value="Genomic_DNA"/>
</dbReference>
<evidence type="ECO:0000313" key="4">
    <source>
        <dbReference type="Proteomes" id="UP001367771"/>
    </source>
</evidence>
<dbReference type="SUPFAM" id="SSF46785">
    <property type="entry name" value="Winged helix' DNA-binding domain"/>
    <property type="match status" value="1"/>
</dbReference>
<proteinExistence type="predicted"/>
<protein>
    <submittedName>
        <fullName evidence="3">YafY family protein</fullName>
    </submittedName>
</protein>
<feature type="domain" description="WYL" evidence="2">
    <location>
        <begin position="142"/>
        <end position="204"/>
    </location>
</feature>
<organism evidence="3 4">
    <name type="scientific">Sphingomonas kyungheensis</name>
    <dbReference type="NCBI Taxonomy" id="1069987"/>
    <lineage>
        <taxon>Bacteria</taxon>
        <taxon>Pseudomonadati</taxon>
        <taxon>Pseudomonadota</taxon>
        <taxon>Alphaproteobacteria</taxon>
        <taxon>Sphingomonadales</taxon>
        <taxon>Sphingomonadaceae</taxon>
        <taxon>Sphingomonas</taxon>
    </lineage>
</organism>
<dbReference type="Proteomes" id="UP001367771">
    <property type="component" value="Unassembled WGS sequence"/>
</dbReference>
<comment type="caution">
    <text evidence="3">The sequence shown here is derived from an EMBL/GenBank/DDBJ whole genome shotgun (WGS) entry which is preliminary data.</text>
</comment>
<dbReference type="PANTHER" id="PTHR34580:SF3">
    <property type="entry name" value="PROTEIN PAFB"/>
    <property type="match status" value="1"/>
</dbReference>
<evidence type="ECO:0000259" key="2">
    <source>
        <dbReference type="Pfam" id="PF13280"/>
    </source>
</evidence>
<accession>A0ABU8H6U6</accession>
<dbReference type="RefSeq" id="WP_336545964.1">
    <property type="nucleotide sequence ID" value="NZ_JBBBDM010000012.1"/>
</dbReference>
<dbReference type="Gene3D" id="1.10.10.10">
    <property type="entry name" value="Winged helix-like DNA-binding domain superfamily/Winged helix DNA-binding domain"/>
    <property type="match status" value="1"/>
</dbReference>
<dbReference type="InterPro" id="IPR026881">
    <property type="entry name" value="WYL_dom"/>
</dbReference>
<dbReference type="InterPro" id="IPR051534">
    <property type="entry name" value="CBASS_pafABC_assoc_protein"/>
</dbReference>
<evidence type="ECO:0000259" key="1">
    <source>
        <dbReference type="Pfam" id="PF08279"/>
    </source>
</evidence>
<dbReference type="InterPro" id="IPR013196">
    <property type="entry name" value="HTH_11"/>
</dbReference>
<feature type="domain" description="Helix-turn-helix type 11" evidence="1">
    <location>
        <begin position="6"/>
        <end position="59"/>
    </location>
</feature>
<dbReference type="PROSITE" id="PS52050">
    <property type="entry name" value="WYL"/>
    <property type="match status" value="1"/>
</dbReference>
<evidence type="ECO:0000313" key="3">
    <source>
        <dbReference type="EMBL" id="MEI5688658.1"/>
    </source>
</evidence>
<sequence>MRRADRLFEIVQLLRRASGPLTADALAAELETSRRSVYRDVAALIGQRVPIRGEAGIGYVLERGFDMPPLMLTSDEVEAVVLGAQWVLVHADEGLARAAADVLAKVAAIVPEQLRGQIEDPAVITPPNWGERLDAGVDVARLRAWSLQGRKLHIRYADEGGRETTRTVWPFLVGYMDRVRMLIAWCELRGDFRMFRTDRLAAIEFRDERYPERRAVLRRRWLTMMSGRRDAAVTRGREASAHLYPDIQGTLPIS</sequence>
<reference evidence="3 4" key="1">
    <citation type="journal article" date="2013" name="Int. J. Syst. Evol. Microbiol.">
        <title>Sphingomonas kyungheensis sp. nov., a bacterium with ginsenoside-converting activity isolated from soil of a ginseng field.</title>
        <authorList>
            <person name="Son H.M."/>
            <person name="Yang J.E."/>
            <person name="Park Y."/>
            <person name="Han C.K."/>
            <person name="Kim S.G."/>
            <person name="Kook M."/>
            <person name="Yi T.H."/>
        </authorList>
    </citation>
    <scope>NUCLEOTIDE SEQUENCE [LARGE SCALE GENOMIC DNA]</scope>
    <source>
        <strain evidence="3 4">LMG 26582</strain>
    </source>
</reference>
<dbReference type="PANTHER" id="PTHR34580">
    <property type="match status" value="1"/>
</dbReference>
<dbReference type="InterPro" id="IPR036390">
    <property type="entry name" value="WH_DNA-bd_sf"/>
</dbReference>
<keyword evidence="4" id="KW-1185">Reference proteome</keyword>
<dbReference type="InterPro" id="IPR036388">
    <property type="entry name" value="WH-like_DNA-bd_sf"/>
</dbReference>